<keyword evidence="5" id="KW-0812">Transmembrane</keyword>
<dbReference type="GO" id="GO:0009279">
    <property type="term" value="C:cell outer membrane"/>
    <property type="evidence" value="ECO:0007669"/>
    <property type="project" value="UniProtKB-SubCell"/>
</dbReference>
<dbReference type="GO" id="GO:1990281">
    <property type="term" value="C:efflux pump complex"/>
    <property type="evidence" value="ECO:0007669"/>
    <property type="project" value="TreeGrafter"/>
</dbReference>
<dbReference type="EMBL" id="NVWI01000004">
    <property type="protein sequence ID" value="PCJ41843.1"/>
    <property type="molecule type" value="Genomic_DNA"/>
</dbReference>
<evidence type="ECO:0000256" key="1">
    <source>
        <dbReference type="ARBA" id="ARBA00004442"/>
    </source>
</evidence>
<dbReference type="PANTHER" id="PTHR30026">
    <property type="entry name" value="OUTER MEMBRANE PROTEIN TOLC"/>
    <property type="match status" value="1"/>
</dbReference>
<dbReference type="GO" id="GO:0015288">
    <property type="term" value="F:porin activity"/>
    <property type="evidence" value="ECO:0007669"/>
    <property type="project" value="TreeGrafter"/>
</dbReference>
<dbReference type="Gene3D" id="1.20.1600.10">
    <property type="entry name" value="Outer membrane efflux proteins (OEP)"/>
    <property type="match status" value="1"/>
</dbReference>
<proteinExistence type="inferred from homology"/>
<evidence type="ECO:0000313" key="10">
    <source>
        <dbReference type="Proteomes" id="UP000228987"/>
    </source>
</evidence>
<keyword evidence="3" id="KW-0813">Transport</keyword>
<dbReference type="EMBL" id="NVWI01000001">
    <property type="protein sequence ID" value="PCJ43778.1"/>
    <property type="molecule type" value="Genomic_DNA"/>
</dbReference>
<evidence type="ECO:0000256" key="2">
    <source>
        <dbReference type="ARBA" id="ARBA00007613"/>
    </source>
</evidence>
<evidence type="ECO:0000313" key="9">
    <source>
        <dbReference type="EMBL" id="PCJ43778.1"/>
    </source>
</evidence>
<dbReference type="InterPro" id="IPR051906">
    <property type="entry name" value="TolC-like"/>
</dbReference>
<dbReference type="SUPFAM" id="SSF56954">
    <property type="entry name" value="Outer membrane efflux proteins (OEP)"/>
    <property type="match status" value="1"/>
</dbReference>
<gene>
    <name evidence="9" type="ORF">COA71_02620</name>
    <name evidence="8" type="ORF">COA71_07495</name>
</gene>
<comment type="similarity">
    <text evidence="2">Belongs to the outer membrane factor (OMF) (TC 1.B.17) family.</text>
</comment>
<keyword evidence="6" id="KW-0472">Membrane</keyword>
<dbReference type="Proteomes" id="UP000228987">
    <property type="component" value="Unassembled WGS sequence"/>
</dbReference>
<evidence type="ECO:0000256" key="6">
    <source>
        <dbReference type="ARBA" id="ARBA00023136"/>
    </source>
</evidence>
<evidence type="ECO:0000313" key="8">
    <source>
        <dbReference type="EMBL" id="PCJ41843.1"/>
    </source>
</evidence>
<reference evidence="10" key="1">
    <citation type="submission" date="2017-08" db="EMBL/GenBank/DDBJ databases">
        <title>A dynamic microbial community with high functional redundancy inhabits the cold, oxic subseafloor aquifer.</title>
        <authorList>
            <person name="Tully B.J."/>
            <person name="Wheat C.G."/>
            <person name="Glazer B.T."/>
            <person name="Huber J.A."/>
        </authorList>
    </citation>
    <scope>NUCLEOTIDE SEQUENCE [LARGE SCALE GENOMIC DNA]</scope>
</reference>
<keyword evidence="4" id="KW-1134">Transmembrane beta strand</keyword>
<organism evidence="9 10">
    <name type="scientific">SAR86 cluster bacterium</name>
    <dbReference type="NCBI Taxonomy" id="2030880"/>
    <lineage>
        <taxon>Bacteria</taxon>
        <taxon>Pseudomonadati</taxon>
        <taxon>Pseudomonadota</taxon>
        <taxon>Gammaproteobacteria</taxon>
        <taxon>SAR86 cluster</taxon>
    </lineage>
</organism>
<reference evidence="9" key="2">
    <citation type="journal article" date="2018" name="ISME J.">
        <title>A dynamic microbial community with high functional redundancy inhabits the cold, oxic subseafloor aquifer.</title>
        <authorList>
            <person name="Tully B.J."/>
            <person name="Wheat C.G."/>
            <person name="Glazer B.T."/>
            <person name="Huber J.A."/>
        </authorList>
    </citation>
    <scope>NUCLEOTIDE SEQUENCE</scope>
    <source>
        <strain evidence="9">NORP41</strain>
    </source>
</reference>
<comment type="subcellular location">
    <subcellularLocation>
        <location evidence="1">Cell outer membrane</location>
    </subcellularLocation>
</comment>
<comment type="caution">
    <text evidence="9">The sequence shown here is derived from an EMBL/GenBank/DDBJ whole genome shotgun (WGS) entry which is preliminary data.</text>
</comment>
<evidence type="ECO:0000256" key="4">
    <source>
        <dbReference type="ARBA" id="ARBA00022452"/>
    </source>
</evidence>
<dbReference type="Pfam" id="PF02321">
    <property type="entry name" value="OEP"/>
    <property type="match status" value="2"/>
</dbReference>
<accession>A0A2A5CJT2</accession>
<keyword evidence="7" id="KW-0998">Cell outer membrane</keyword>
<dbReference type="GO" id="GO:0015562">
    <property type="term" value="F:efflux transmembrane transporter activity"/>
    <property type="evidence" value="ECO:0007669"/>
    <property type="project" value="InterPro"/>
</dbReference>
<dbReference type="PANTHER" id="PTHR30026:SF22">
    <property type="entry name" value="OUTER MEMBRANE EFFLUX PROTEIN"/>
    <property type="match status" value="1"/>
</dbReference>
<evidence type="ECO:0000256" key="5">
    <source>
        <dbReference type="ARBA" id="ARBA00022692"/>
    </source>
</evidence>
<dbReference type="InterPro" id="IPR003423">
    <property type="entry name" value="OMP_efflux"/>
</dbReference>
<sequence>MDVTPFTVLEKISTFLIVFLLSFSASAESLRELIEVGLQSHPSVSAEEYRVASGEADMKTARWQYYPTLALQFNTGDRSSAFSERSFSDSFEDLDDNNTTTVSLEQPLWTGGRLRGGLDRANAAFRDASGGLEQSRQNVALEIVQAYGDWLSAILRVKGWQESLAIHRELIATVTRRFEEGLASNSDRLLAESRLNSVVADLVEAQAGERVALSSLSQLVGREMASSSIDIEDILPETSEDIEGLIEAALSLSPAVTQAQAQTEVAQADVLVQRSSTKPAFFVRIEHEFGTSVSQQSFKDSRILFGVRTAFGAGLSSFSAADSSRATYQSSLSALEASRRIVREQVQREYFLKSSFESRLQSLRDSLSSSEEVFASYRRQFLEGRKTWFDLLNSARDLAQSSNLLADAEAAYLVTTWRLAILTNSLNELVH</sequence>
<dbReference type="AlphaFoldDB" id="A0A2A5CJT2"/>
<evidence type="ECO:0000256" key="7">
    <source>
        <dbReference type="ARBA" id="ARBA00023237"/>
    </source>
</evidence>
<protein>
    <recommendedName>
        <fullName evidence="11">Transporter</fullName>
    </recommendedName>
</protein>
<name>A0A2A5CJT2_9GAMM</name>
<evidence type="ECO:0000256" key="3">
    <source>
        <dbReference type="ARBA" id="ARBA00022448"/>
    </source>
</evidence>
<evidence type="ECO:0008006" key="11">
    <source>
        <dbReference type="Google" id="ProtNLM"/>
    </source>
</evidence>